<accession>A0A7R9GYE3</accession>
<gene>
    <name evidence="5" type="ORF">TCEB3V08_LOCUS5772</name>
</gene>
<feature type="repeat" description="ANK" evidence="3">
    <location>
        <begin position="79"/>
        <end position="101"/>
    </location>
</feature>
<feature type="repeat" description="ANK" evidence="3">
    <location>
        <begin position="120"/>
        <end position="152"/>
    </location>
</feature>
<dbReference type="EMBL" id="OC318192">
    <property type="protein sequence ID" value="CAD7400947.1"/>
    <property type="molecule type" value="Genomic_DNA"/>
</dbReference>
<name>A0A7R9GYE3_TIMCR</name>
<dbReference type="Gene3D" id="1.10.533.10">
    <property type="entry name" value="Death Domain, Fas"/>
    <property type="match status" value="1"/>
</dbReference>
<dbReference type="GO" id="GO:0051059">
    <property type="term" value="F:NF-kappaB binding"/>
    <property type="evidence" value="ECO:0007669"/>
    <property type="project" value="TreeGrafter"/>
</dbReference>
<organism evidence="5">
    <name type="scientific">Timema cristinae</name>
    <name type="common">Walking stick</name>
    <dbReference type="NCBI Taxonomy" id="61476"/>
    <lineage>
        <taxon>Eukaryota</taxon>
        <taxon>Metazoa</taxon>
        <taxon>Ecdysozoa</taxon>
        <taxon>Arthropoda</taxon>
        <taxon>Hexapoda</taxon>
        <taxon>Insecta</taxon>
        <taxon>Pterygota</taxon>
        <taxon>Neoptera</taxon>
        <taxon>Polyneoptera</taxon>
        <taxon>Phasmatodea</taxon>
        <taxon>Timematodea</taxon>
        <taxon>Timematoidea</taxon>
        <taxon>Timematidae</taxon>
        <taxon>Timema</taxon>
    </lineage>
</organism>
<dbReference type="PROSITE" id="PS50088">
    <property type="entry name" value="ANK_REPEAT"/>
    <property type="match status" value="3"/>
</dbReference>
<evidence type="ECO:0000256" key="3">
    <source>
        <dbReference type="PROSITE-ProRule" id="PRU00023"/>
    </source>
</evidence>
<keyword evidence="1" id="KW-0677">Repeat</keyword>
<dbReference type="InterPro" id="IPR036770">
    <property type="entry name" value="Ankyrin_rpt-contain_sf"/>
</dbReference>
<dbReference type="PANTHER" id="PTHR46680">
    <property type="entry name" value="NF-KAPPA-B INHIBITOR ALPHA"/>
    <property type="match status" value="1"/>
</dbReference>
<dbReference type="GO" id="GO:0005829">
    <property type="term" value="C:cytosol"/>
    <property type="evidence" value="ECO:0007669"/>
    <property type="project" value="TreeGrafter"/>
</dbReference>
<reference evidence="5" key="1">
    <citation type="submission" date="2020-11" db="EMBL/GenBank/DDBJ databases">
        <authorList>
            <person name="Tran Van P."/>
        </authorList>
    </citation>
    <scope>NUCLEOTIDE SEQUENCE</scope>
</reference>
<dbReference type="GO" id="GO:0071356">
    <property type="term" value="P:cellular response to tumor necrosis factor"/>
    <property type="evidence" value="ECO:0007669"/>
    <property type="project" value="TreeGrafter"/>
</dbReference>
<dbReference type="Pfam" id="PF12796">
    <property type="entry name" value="Ank_2"/>
    <property type="match status" value="1"/>
</dbReference>
<dbReference type="SUPFAM" id="SSF47986">
    <property type="entry name" value="DEATH domain"/>
    <property type="match status" value="1"/>
</dbReference>
<evidence type="ECO:0000256" key="1">
    <source>
        <dbReference type="ARBA" id="ARBA00022737"/>
    </source>
</evidence>
<dbReference type="SMART" id="SM00248">
    <property type="entry name" value="ANK"/>
    <property type="match status" value="6"/>
</dbReference>
<dbReference type="Pfam" id="PF13637">
    <property type="entry name" value="Ank_4"/>
    <property type="match status" value="1"/>
</dbReference>
<dbReference type="InterPro" id="IPR011029">
    <property type="entry name" value="DEATH-like_dom_sf"/>
</dbReference>
<feature type="repeat" description="ANK" evidence="3">
    <location>
        <begin position="46"/>
        <end position="78"/>
    </location>
</feature>
<feature type="compositionally biased region" description="Acidic residues" evidence="4">
    <location>
        <begin position="289"/>
        <end position="306"/>
    </location>
</feature>
<sequence length="440" mass="49369">MSAFLFFHESPLHLAILMNLKDSLKFMLSVLGKGRHSDIINARDNNKETALHLSVKQNDQNFVSMLLHVGAEVNIPNKAGDTPFHLAVSLGHTQCLEELLESSNYQLGQPQPKLNKKNENGETALHIAAHRMNLEAVNLLCRAGADVNETTLHQGDTVLHIAVNEECMPIIKYIVEKTKIEIDHPNLAGNTALHMSCVVGGKGSVEICRFLMHNKANPYKANYIIERQRMKEQEGTKLKGESVLVVVKQEPDSEPEDERTPVALMLSEGASSTVNSELRMSTEERNGDMEDSEEGSEGDEDSEDDDELILKLLRKLDQRMEEVEAPTLVVKEEKEEELTTEEEDPNVKLTDETLERLSEILNKSGGWKKLAEMLDYAFLVRNINNASNPSKMLFTYAEQVHGNLSVWNLRGYLDIMGENEAVEVIDNMLAQHYVSTSDHV</sequence>
<evidence type="ECO:0000313" key="5">
    <source>
        <dbReference type="EMBL" id="CAD7400947.1"/>
    </source>
</evidence>
<evidence type="ECO:0000256" key="2">
    <source>
        <dbReference type="ARBA" id="ARBA00023043"/>
    </source>
</evidence>
<dbReference type="InterPro" id="IPR002110">
    <property type="entry name" value="Ankyrin_rpt"/>
</dbReference>
<dbReference type="InterPro" id="IPR051070">
    <property type="entry name" value="NF-kappa-B_inhibitor"/>
</dbReference>
<feature type="region of interest" description="Disordered" evidence="4">
    <location>
        <begin position="248"/>
        <end position="306"/>
    </location>
</feature>
<feature type="compositionally biased region" description="Polar residues" evidence="4">
    <location>
        <begin position="269"/>
        <end position="279"/>
    </location>
</feature>
<protein>
    <recommendedName>
        <fullName evidence="6">Nuclear factor NF-kappa-B p105 subunit</fullName>
    </recommendedName>
</protein>
<dbReference type="PANTHER" id="PTHR46680:SF3">
    <property type="entry name" value="NF-KAPPA-B INHIBITOR CACTUS"/>
    <property type="match status" value="1"/>
</dbReference>
<evidence type="ECO:0008006" key="6">
    <source>
        <dbReference type="Google" id="ProtNLM"/>
    </source>
</evidence>
<dbReference type="PROSITE" id="PS50297">
    <property type="entry name" value="ANK_REP_REGION"/>
    <property type="match status" value="3"/>
</dbReference>
<keyword evidence="2 3" id="KW-0040">ANK repeat</keyword>
<dbReference type="SUPFAM" id="SSF48403">
    <property type="entry name" value="Ankyrin repeat"/>
    <property type="match status" value="1"/>
</dbReference>
<evidence type="ECO:0000256" key="4">
    <source>
        <dbReference type="SAM" id="MobiDB-lite"/>
    </source>
</evidence>
<dbReference type="Gene3D" id="1.25.40.20">
    <property type="entry name" value="Ankyrin repeat-containing domain"/>
    <property type="match status" value="1"/>
</dbReference>
<dbReference type="AlphaFoldDB" id="A0A7R9GYE3"/>
<proteinExistence type="predicted"/>